<dbReference type="PANTHER" id="PTHR38038:SF1">
    <property type="entry name" value="PENICILLIN-BINDING PROTEIN ACTIVATOR LPOA"/>
    <property type="match status" value="1"/>
</dbReference>
<protein>
    <submittedName>
        <fullName evidence="4">Penicillin-binding protein activator</fullName>
    </submittedName>
</protein>
<reference evidence="5" key="1">
    <citation type="journal article" date="2019" name="Int. J. Syst. Evol. Microbiol.">
        <title>The Global Catalogue of Microorganisms (GCM) 10K type strain sequencing project: providing services to taxonomists for standard genome sequencing and annotation.</title>
        <authorList>
            <consortium name="The Broad Institute Genomics Platform"/>
            <consortium name="The Broad Institute Genome Sequencing Center for Infectious Disease"/>
            <person name="Wu L."/>
            <person name="Ma J."/>
        </authorList>
    </citation>
    <scope>NUCLEOTIDE SEQUENCE [LARGE SCALE GENOMIC DNA]</scope>
    <source>
        <strain evidence="5">KCTC 52168</strain>
    </source>
</reference>
<evidence type="ECO:0000256" key="3">
    <source>
        <dbReference type="SAM" id="SignalP"/>
    </source>
</evidence>
<keyword evidence="1" id="KW-0472">Membrane</keyword>
<name>A0ABV7H137_9BURK</name>
<accession>A0ABV7H137</accession>
<keyword evidence="5" id="KW-1185">Reference proteome</keyword>
<feature type="chain" id="PRO_5046476997" evidence="3">
    <location>
        <begin position="32"/>
        <end position="704"/>
    </location>
</feature>
<dbReference type="Proteomes" id="UP001595556">
    <property type="component" value="Unassembled WGS sequence"/>
</dbReference>
<dbReference type="Gene3D" id="1.25.40.650">
    <property type="match status" value="1"/>
</dbReference>
<dbReference type="Pfam" id="PF04348">
    <property type="entry name" value="LppC"/>
    <property type="match status" value="1"/>
</dbReference>
<dbReference type="SUPFAM" id="SSF53822">
    <property type="entry name" value="Periplasmic binding protein-like I"/>
    <property type="match status" value="1"/>
</dbReference>
<dbReference type="PROSITE" id="PS51257">
    <property type="entry name" value="PROKAR_LIPOPROTEIN"/>
    <property type="match status" value="1"/>
</dbReference>
<comment type="caution">
    <text evidence="4">The sequence shown here is derived from an EMBL/GenBank/DDBJ whole genome shotgun (WGS) entry which is preliminary data.</text>
</comment>
<dbReference type="PANTHER" id="PTHR38038">
    <property type="entry name" value="PENICILLIN-BINDING PROTEIN ACTIVATOR LPOA"/>
    <property type="match status" value="1"/>
</dbReference>
<feature type="region of interest" description="Disordered" evidence="2">
    <location>
        <begin position="662"/>
        <end position="704"/>
    </location>
</feature>
<keyword evidence="3" id="KW-0732">Signal</keyword>
<dbReference type="RefSeq" id="WP_377302873.1">
    <property type="nucleotide sequence ID" value="NZ_CP180191.1"/>
</dbReference>
<dbReference type="Gene3D" id="3.40.50.2300">
    <property type="match status" value="2"/>
</dbReference>
<dbReference type="InterPro" id="IPR028082">
    <property type="entry name" value="Peripla_BP_I"/>
</dbReference>
<gene>
    <name evidence="4" type="ORF">ACFOEN_08165</name>
</gene>
<evidence type="ECO:0000256" key="1">
    <source>
        <dbReference type="ARBA" id="ARBA00023136"/>
    </source>
</evidence>
<evidence type="ECO:0000313" key="5">
    <source>
        <dbReference type="Proteomes" id="UP001595556"/>
    </source>
</evidence>
<organism evidence="4 5">
    <name type="scientific">Piscinibacterium candidicorallinum</name>
    <dbReference type="NCBI Taxonomy" id="1793872"/>
    <lineage>
        <taxon>Bacteria</taxon>
        <taxon>Pseudomonadati</taxon>
        <taxon>Pseudomonadota</taxon>
        <taxon>Betaproteobacteria</taxon>
        <taxon>Burkholderiales</taxon>
        <taxon>Piscinibacterium</taxon>
    </lineage>
</organism>
<sequence>MAPRAGRIRLCLGSAIVVALMAGCATPPAPVAPPAPAPAPVAPKPPSLGRAEHLDELGRPREAAELRALLARSAAGADRQALLFEAAQGFLSADAPQQAQAAEEGLRAASGGLGLVLDAQLRLQRGEALAAYGLLRSIDPAQVNEIAREPYLRTLAEALDRLGDLDLQAWPEAVSFTRARCRPPRCMAQAAPRPAARPALPASAGGAQAASAAPGAPLPAIGAGSAAGTAPAPSQAAPAVVRESLAQRVWVRTQLISLIEPWVDAQANQARLWQALERVPAAELRALRSHPLLASGPEDGRAWVDLALAWQIEPPLARQTAALDAWARQYPRVVVLDSKLLRRAEPAAGVAHVAAVLPLNSSDFGVLAKSVLAGARQAAPGPAALPIRVYPTDGSANGAIGAYQRAVRSGARAVIGPLTRREMAAFSELDLLPVPTVALNVFEEQASVVNLVQFGLSLAEEGRQIARLLSVKQVKDVLLVQGKRPLDQRVGAAFLDQWTVELGANARPSVAEGSAGVSAWLNGGGTARGPRAVVLATGAELAMDIIRSLPADVPLYGTSSLFELRDDTSAGRTQVLELPYMIDAATDIAGSGSRDLLELRLFALGKDAATVAHALAAGDRAGAGQTLLVGATGRSIMLRSGRIERELTLTRLQQLRAVAQELTPEKSAEKQADKGVEKVSDKPGEKAADKAAVRSVATSATPPR</sequence>
<evidence type="ECO:0000256" key="2">
    <source>
        <dbReference type="SAM" id="MobiDB-lite"/>
    </source>
</evidence>
<proteinExistence type="predicted"/>
<dbReference type="InterPro" id="IPR007443">
    <property type="entry name" value="LpoA"/>
</dbReference>
<feature type="signal peptide" evidence="3">
    <location>
        <begin position="1"/>
        <end position="31"/>
    </location>
</feature>
<dbReference type="EMBL" id="JBHRTI010000004">
    <property type="protein sequence ID" value="MFC3147614.1"/>
    <property type="molecule type" value="Genomic_DNA"/>
</dbReference>
<evidence type="ECO:0000313" key="4">
    <source>
        <dbReference type="EMBL" id="MFC3147614.1"/>
    </source>
</evidence>
<feature type="compositionally biased region" description="Basic and acidic residues" evidence="2">
    <location>
        <begin position="663"/>
        <end position="692"/>
    </location>
</feature>